<dbReference type="CDD" id="cd17398">
    <property type="entry name" value="MFS_FLVCR_like"/>
    <property type="match status" value="1"/>
</dbReference>
<feature type="transmembrane region" description="Helical" evidence="8">
    <location>
        <begin position="503"/>
        <end position="523"/>
    </location>
</feature>
<evidence type="ECO:0000256" key="7">
    <source>
        <dbReference type="SAM" id="MobiDB-lite"/>
    </source>
</evidence>
<feature type="domain" description="Major facilitator superfamily (MFS) profile" evidence="9">
    <location>
        <begin position="127"/>
        <end position="528"/>
    </location>
</feature>
<evidence type="ECO:0000256" key="4">
    <source>
        <dbReference type="ARBA" id="ARBA00022989"/>
    </source>
</evidence>
<keyword evidence="11" id="KW-1185">Reference proteome</keyword>
<feature type="transmembrane region" description="Helical" evidence="8">
    <location>
        <begin position="165"/>
        <end position="185"/>
    </location>
</feature>
<dbReference type="GO" id="GO:0015220">
    <property type="term" value="F:choline transmembrane transporter activity"/>
    <property type="evidence" value="ECO:0007669"/>
    <property type="project" value="UniProtKB-ARBA"/>
</dbReference>
<evidence type="ECO:0000256" key="8">
    <source>
        <dbReference type="SAM" id="Phobius"/>
    </source>
</evidence>
<evidence type="ECO:0000256" key="6">
    <source>
        <dbReference type="ARBA" id="ARBA00046338"/>
    </source>
</evidence>
<feature type="transmembrane region" description="Helical" evidence="8">
    <location>
        <begin position="125"/>
        <end position="145"/>
    </location>
</feature>
<evidence type="ECO:0000256" key="5">
    <source>
        <dbReference type="ARBA" id="ARBA00023136"/>
    </source>
</evidence>
<dbReference type="InParanoid" id="A0A7M7RG68"/>
<dbReference type="Gene3D" id="1.20.1250.20">
    <property type="entry name" value="MFS general substrate transporter like domains"/>
    <property type="match status" value="2"/>
</dbReference>
<comment type="subcellular location">
    <subcellularLocation>
        <location evidence="1">Membrane</location>
        <topology evidence="1">Multi-pass membrane protein</topology>
    </subcellularLocation>
</comment>
<dbReference type="AlphaFoldDB" id="A0A7M7RG68"/>
<comment type="similarity">
    <text evidence="6">Belongs to the major facilitator superfamily. Feline leukemia virus subgroup C receptor (TC 2.A.1.28.1) family.</text>
</comment>
<dbReference type="InterPro" id="IPR049680">
    <property type="entry name" value="FLVCR1-2_SLC49-like"/>
</dbReference>
<dbReference type="GO" id="GO:0015232">
    <property type="term" value="F:heme transmembrane transporter activity"/>
    <property type="evidence" value="ECO:0000318"/>
    <property type="project" value="GO_Central"/>
</dbReference>
<dbReference type="PROSITE" id="PS50850">
    <property type="entry name" value="MFS"/>
    <property type="match status" value="1"/>
</dbReference>
<feature type="transmembrane region" description="Helical" evidence="8">
    <location>
        <begin position="291"/>
        <end position="309"/>
    </location>
</feature>
<dbReference type="FunCoup" id="A0A7M7RG68">
    <property type="interactions" value="993"/>
</dbReference>
<dbReference type="GO" id="GO:0020037">
    <property type="term" value="F:heme binding"/>
    <property type="evidence" value="ECO:0000318"/>
    <property type="project" value="GO_Central"/>
</dbReference>
<evidence type="ECO:0000256" key="3">
    <source>
        <dbReference type="ARBA" id="ARBA00022692"/>
    </source>
</evidence>
<dbReference type="GO" id="GO:0016020">
    <property type="term" value="C:membrane"/>
    <property type="evidence" value="ECO:0000318"/>
    <property type="project" value="GO_Central"/>
</dbReference>
<feature type="transmembrane region" description="Helical" evidence="8">
    <location>
        <begin position="344"/>
        <end position="363"/>
    </location>
</feature>
<dbReference type="OMA" id="WWIAIIT"/>
<feature type="transmembrane region" description="Helical" evidence="8">
    <location>
        <begin position="216"/>
        <end position="239"/>
    </location>
</feature>
<dbReference type="FunFam" id="1.20.1250.20:FF:000092">
    <property type="entry name" value="Feline leukemia virus subgroup C receptor-related protein 2 isoform 1"/>
    <property type="match status" value="1"/>
</dbReference>
<dbReference type="OrthoDB" id="422206at2759"/>
<feature type="transmembrane region" description="Helical" evidence="8">
    <location>
        <begin position="251"/>
        <end position="271"/>
    </location>
</feature>
<keyword evidence="3 8" id="KW-0812">Transmembrane</keyword>
<feature type="transmembrane region" description="Helical" evidence="8">
    <location>
        <begin position="192"/>
        <end position="210"/>
    </location>
</feature>
<feature type="transmembrane region" description="Helical" evidence="8">
    <location>
        <begin position="383"/>
        <end position="403"/>
    </location>
</feature>
<dbReference type="Pfam" id="PF07690">
    <property type="entry name" value="MFS_1"/>
    <property type="match status" value="1"/>
</dbReference>
<feature type="transmembrane region" description="Helical" evidence="8">
    <location>
        <begin position="477"/>
        <end position="497"/>
    </location>
</feature>
<dbReference type="Proteomes" id="UP000007110">
    <property type="component" value="Unassembled WGS sequence"/>
</dbReference>
<protein>
    <recommendedName>
        <fullName evidence="9">Major facilitator superfamily (MFS) profile domain-containing protein</fullName>
    </recommendedName>
</protein>
<dbReference type="PANTHER" id="PTHR10924">
    <property type="entry name" value="MAJOR FACILITATOR SUPERFAMILY PROTEIN-RELATED"/>
    <property type="match status" value="1"/>
</dbReference>
<organism evidence="10 11">
    <name type="scientific">Strongylocentrotus purpuratus</name>
    <name type="common">Purple sea urchin</name>
    <dbReference type="NCBI Taxonomy" id="7668"/>
    <lineage>
        <taxon>Eukaryota</taxon>
        <taxon>Metazoa</taxon>
        <taxon>Echinodermata</taxon>
        <taxon>Eleutherozoa</taxon>
        <taxon>Echinozoa</taxon>
        <taxon>Echinoidea</taxon>
        <taxon>Euechinoidea</taxon>
        <taxon>Echinacea</taxon>
        <taxon>Camarodonta</taxon>
        <taxon>Echinidea</taxon>
        <taxon>Strongylocentrotidae</taxon>
        <taxon>Strongylocentrotus</taxon>
    </lineage>
</organism>
<feature type="region of interest" description="Disordered" evidence="7">
    <location>
        <begin position="534"/>
        <end position="578"/>
    </location>
</feature>
<name>A0A7M7RG68_STRPU</name>
<proteinExistence type="inferred from homology"/>
<evidence type="ECO:0000313" key="11">
    <source>
        <dbReference type="Proteomes" id="UP000007110"/>
    </source>
</evidence>
<keyword evidence="5 8" id="KW-0472">Membrane</keyword>
<accession>A0A7M7RG68</accession>
<dbReference type="EnsemblMetazoa" id="XM_786195">
    <property type="protein sequence ID" value="XP_791288"/>
    <property type="gene ID" value="LOC586411"/>
</dbReference>
<evidence type="ECO:0000256" key="2">
    <source>
        <dbReference type="ARBA" id="ARBA00022448"/>
    </source>
</evidence>
<dbReference type="InterPro" id="IPR020846">
    <property type="entry name" value="MFS_dom"/>
</dbReference>
<evidence type="ECO:0000259" key="9">
    <source>
        <dbReference type="PROSITE" id="PS50850"/>
    </source>
</evidence>
<dbReference type="InterPro" id="IPR011701">
    <property type="entry name" value="MFS"/>
</dbReference>
<evidence type="ECO:0000313" key="10">
    <source>
        <dbReference type="EnsemblMetazoa" id="XP_791288"/>
    </source>
</evidence>
<dbReference type="GO" id="GO:0097037">
    <property type="term" value="P:heme export"/>
    <property type="evidence" value="ECO:0000318"/>
    <property type="project" value="GO_Central"/>
</dbReference>
<dbReference type="InterPro" id="IPR036259">
    <property type="entry name" value="MFS_trans_sf"/>
</dbReference>
<feature type="compositionally biased region" description="Acidic residues" evidence="7">
    <location>
        <begin position="565"/>
        <end position="578"/>
    </location>
</feature>
<reference evidence="10" key="2">
    <citation type="submission" date="2021-01" db="UniProtKB">
        <authorList>
            <consortium name="EnsemblMetazoa"/>
        </authorList>
    </citation>
    <scope>IDENTIFICATION</scope>
</reference>
<keyword evidence="4 8" id="KW-1133">Transmembrane helix</keyword>
<dbReference type="SUPFAM" id="SSF103473">
    <property type="entry name" value="MFS general substrate transporter"/>
    <property type="match status" value="1"/>
</dbReference>
<dbReference type="FunFam" id="1.20.1250.20:FF:000101">
    <property type="entry name" value="feline leukemia virus subgroup C receptor-related protein 2"/>
    <property type="match status" value="1"/>
</dbReference>
<dbReference type="PANTHER" id="PTHR10924:SF4">
    <property type="entry name" value="GH15861P"/>
    <property type="match status" value="1"/>
</dbReference>
<keyword evidence="2" id="KW-0813">Transport</keyword>
<feature type="transmembrane region" description="Helical" evidence="8">
    <location>
        <begin position="415"/>
        <end position="432"/>
    </location>
</feature>
<dbReference type="KEGG" id="spu:586411"/>
<evidence type="ECO:0000256" key="1">
    <source>
        <dbReference type="ARBA" id="ARBA00004141"/>
    </source>
</evidence>
<sequence>MGEGTGTGIDAAHIDADGRSGGSARDPGSNMAYHTMNAENVVDEEENSKGKMMLVESTATLETVVFDDDSVTYTKLNDGAVCDNNEIKPMMTSKGDVIKVAPNPIKTRNISTSSASYTRLYKRRWLMLGLFCLVSMSNAFQWIQYSVIGNVLVDFYDVEYISVDWLSMIYMLVYIPLIFPVTWLLERAGLKVVGILGASLNCAGSWFRYAGAVPNLFPLAFAGQTLCAIGQVFILGMPAHVAATWFGPKEVSTACALGVFGNQLGVALGFVLPPLLVPPDGNVQKNMHNMFVGTAAITTALLILILAVYQDKPPMPPSKAKYDSQKSTEGRSYKESIISLFKNVPFLLLLITYGINVGSFYAISTLLNQVILSEFPGAEVMVGVIGLTLVLAGMVGSVVTGFWLDKTRSYRGTTVAVYVLSLVGMVCFTFTLKLGEIWVVFGITALLGFFMTGYLPLGFEFAAELTFPEPEGTSSGLLNASAQTFGIIFTLVMGVLVNEVNSLSGNLFLCVSLLVGTIMTAFIKSDLRRQSAERQEFEGVEEESDNTEGAALRPNRISSVRFEGINDEDDAGLTEETP</sequence>
<dbReference type="RefSeq" id="XP_791288.2">
    <property type="nucleotide sequence ID" value="XM_786195.5"/>
</dbReference>
<reference evidence="11" key="1">
    <citation type="submission" date="2015-02" db="EMBL/GenBank/DDBJ databases">
        <title>Genome sequencing for Strongylocentrotus purpuratus.</title>
        <authorList>
            <person name="Murali S."/>
            <person name="Liu Y."/>
            <person name="Vee V."/>
            <person name="English A."/>
            <person name="Wang M."/>
            <person name="Skinner E."/>
            <person name="Han Y."/>
            <person name="Muzny D.M."/>
            <person name="Worley K.C."/>
            <person name="Gibbs R.A."/>
        </authorList>
    </citation>
    <scope>NUCLEOTIDE SEQUENCE</scope>
</reference>
<dbReference type="GeneID" id="586411"/>
<feature type="transmembrane region" description="Helical" evidence="8">
    <location>
        <begin position="438"/>
        <end position="457"/>
    </location>
</feature>
<feature type="region of interest" description="Disordered" evidence="7">
    <location>
        <begin position="1"/>
        <end position="31"/>
    </location>
</feature>